<gene>
    <name evidence="1" type="ORF">NCTC11432_01309</name>
</gene>
<dbReference type="AlphaFoldDB" id="A0A3S4MAJ4"/>
<sequence length="38" mass="4447">METFKFRNIITEIGLEELPDKLDEILTGKAKGRYVLKH</sequence>
<organism evidence="1 2">
    <name type="scientific">Chryseobacterium gleum</name>
    <name type="common">Flavobacterium gleum</name>
    <dbReference type="NCBI Taxonomy" id="250"/>
    <lineage>
        <taxon>Bacteria</taxon>
        <taxon>Pseudomonadati</taxon>
        <taxon>Bacteroidota</taxon>
        <taxon>Flavobacteriia</taxon>
        <taxon>Flavobacteriales</taxon>
        <taxon>Weeksellaceae</taxon>
        <taxon>Chryseobacterium group</taxon>
        <taxon>Chryseobacterium</taxon>
    </lineage>
</organism>
<proteinExistence type="predicted"/>
<dbReference type="EMBL" id="LR134289">
    <property type="protein sequence ID" value="VEE05780.1"/>
    <property type="molecule type" value="Genomic_DNA"/>
</dbReference>
<evidence type="ECO:0000313" key="2">
    <source>
        <dbReference type="Proteomes" id="UP000279227"/>
    </source>
</evidence>
<dbReference type="KEGG" id="cgle:NCTC11432_01309"/>
<name>A0A3S4MAJ4_CHRGE</name>
<evidence type="ECO:0008006" key="3">
    <source>
        <dbReference type="Google" id="ProtNLM"/>
    </source>
</evidence>
<evidence type="ECO:0000313" key="1">
    <source>
        <dbReference type="EMBL" id="VEE05780.1"/>
    </source>
</evidence>
<dbReference type="Proteomes" id="UP000279227">
    <property type="component" value="Chromosome"/>
</dbReference>
<protein>
    <recommendedName>
        <fullName evidence="3">Alcohol dehydrogenase</fullName>
    </recommendedName>
</protein>
<accession>A0A3S4MAJ4</accession>
<reference evidence="1 2" key="1">
    <citation type="submission" date="2018-12" db="EMBL/GenBank/DDBJ databases">
        <authorList>
            <consortium name="Pathogen Informatics"/>
        </authorList>
    </citation>
    <scope>NUCLEOTIDE SEQUENCE [LARGE SCALE GENOMIC DNA]</scope>
    <source>
        <strain evidence="1 2">NCTC11432</strain>
    </source>
</reference>